<feature type="coiled-coil region" evidence="1">
    <location>
        <begin position="285"/>
        <end position="312"/>
    </location>
</feature>
<feature type="coiled-coil region" evidence="1">
    <location>
        <begin position="1524"/>
        <end position="1680"/>
    </location>
</feature>
<feature type="coiled-coil region" evidence="1">
    <location>
        <begin position="498"/>
        <end position="654"/>
    </location>
</feature>
<name>A0AA86Q712_9EUKA</name>
<feature type="coiled-coil region" evidence="1">
    <location>
        <begin position="387"/>
        <end position="446"/>
    </location>
</feature>
<evidence type="ECO:0000313" key="4">
    <source>
        <dbReference type="Proteomes" id="UP001642409"/>
    </source>
</evidence>
<organism evidence="2">
    <name type="scientific">Hexamita inflata</name>
    <dbReference type="NCBI Taxonomy" id="28002"/>
    <lineage>
        <taxon>Eukaryota</taxon>
        <taxon>Metamonada</taxon>
        <taxon>Diplomonadida</taxon>
        <taxon>Hexamitidae</taxon>
        <taxon>Hexamitinae</taxon>
        <taxon>Hexamita</taxon>
    </lineage>
</organism>
<feature type="coiled-coil region" evidence="1">
    <location>
        <begin position="717"/>
        <end position="788"/>
    </location>
</feature>
<reference evidence="2" key="1">
    <citation type="submission" date="2023-06" db="EMBL/GenBank/DDBJ databases">
        <authorList>
            <person name="Kurt Z."/>
        </authorList>
    </citation>
    <scope>NUCLEOTIDE SEQUENCE</scope>
</reference>
<gene>
    <name evidence="2" type="ORF">HINF_LOCUS34795</name>
    <name evidence="3" type="ORF">HINF_LOCUS51948</name>
</gene>
<reference evidence="3 4" key="2">
    <citation type="submission" date="2024-07" db="EMBL/GenBank/DDBJ databases">
        <authorList>
            <person name="Akdeniz Z."/>
        </authorList>
    </citation>
    <scope>NUCLEOTIDE SEQUENCE [LARGE SCALE GENOMIC DNA]</scope>
</reference>
<evidence type="ECO:0000313" key="3">
    <source>
        <dbReference type="EMBL" id="CAL6065661.1"/>
    </source>
</evidence>
<feature type="coiled-coil region" evidence="1">
    <location>
        <begin position="1743"/>
        <end position="1814"/>
    </location>
</feature>
<dbReference type="EMBL" id="CATOUU010000773">
    <property type="protein sequence ID" value="CAI9947150.1"/>
    <property type="molecule type" value="Genomic_DNA"/>
</dbReference>
<feature type="coiled-coil region" evidence="1">
    <location>
        <begin position="1059"/>
        <end position="1130"/>
    </location>
</feature>
<dbReference type="EMBL" id="CAXDID020000256">
    <property type="protein sequence ID" value="CAL6065661.1"/>
    <property type="molecule type" value="Genomic_DNA"/>
</dbReference>
<feature type="coiled-coil region" evidence="1">
    <location>
        <begin position="155"/>
        <end position="192"/>
    </location>
</feature>
<protein>
    <submittedName>
        <fullName evidence="3">Hypothetical_protein</fullName>
    </submittedName>
</protein>
<keyword evidence="4" id="KW-1185">Reference proteome</keyword>
<evidence type="ECO:0000313" key="2">
    <source>
        <dbReference type="EMBL" id="CAI9947150.1"/>
    </source>
</evidence>
<sequence>METQKINLLIQQYAETKQQFQNNYINDQKRLEVENKQYQIKIKFLIPMLLAQIKRLEQLDSTTWKDQYLFKILQNDSSLQRLLQNNYELFQFGEILHFDNSQSVSDSVLISQISNIVHQNIQMVSVISNISQQLESTYSIIKTQEDALQQDKSNISNYHELKKQIQQLNTKLQEKDSEHNKQFEQLTEAEQQLKQVYNLIKQSIYELSTDINSEINVVPQSLNDLVQLFVNICKNYSKNMLKQNNLFKNQAYQARLELEQVKLAHSNELKLLYSEIFTLSTNFSMSQQVKQVAKLEEKCNQSKQKIDVVVQKLNRFNNYVSQQQQNANDSQIVQQKLLEQLQNQDILYQKMVKQATDKANDDNILKTNFTQQIIKLNEKTTHYYNQNEELTNSINQLKIQIQQNKEVEIVIEKKNQQIVSDLQRQLEQLNEQVKLASQNEQRHLEEIQALKSSIAQKEINNQVVTAKEVHANECEQNATDQLTSITNNVAANENVEQIFQLKQENSAMQQKLAQLETNNSDLVSKLKTLQEQCDQLNKSNCVAPGSEQTETNETSQLKQQNEQLVLNAQQLESSVQKLNLDIQQLQLQYEQAAADKSAIQQKYQEIQQNRSQSLNDTTNDDIQIDDGNNLQSQIEDLQNQLTQQTANVNNLVEQKHTILEKFQESVLKLKALEVVSDKNESTLFESVQKLEQDIEQIVAYDTDIIQDISRLRDFVVSDEAKQMIDIKDSEIKQLKDKIERTPAKETEDNVTSTQNTDRVDVNDLQRQLEQLNKQVKLASQNEQRHLEEIQALKSSIAQKEIDNQVVTAQEVHANECEQNATDQLTSITNNVAANENVEQIFQLKQENSAMQQKLAQLETNNSDLVSKLKTLQEQCDQLNKSNCVAPGSEQTETNETSQLQQQNEQLVLNAQQLESSVQKLNLDIQQLQLQYEQAAADKSAIQQKYQEIQQNRSQSLNDTTNDDIQIDDGNNLSSQIEDLQNQLTQQTANVNNLVEQKHTILEKFQESVLKLKALEVVSDKNESTLFESVQKLEQDIEQIVAYDTDIIQDISRLRDFVVSDEAKQMIDIKDSEIKQLKDKIERTPAKETEDNVTSTQNTDRVDVNDLQRQLEQLNKQVKLASQNEQRHLEEIQALKSSIAQKEIDNQVVTAQEVHANECEQNATDQLTSITNNVAANENVEQIFQLKQENSAMQQKLAQLETNNSDLVSKLKTLQEQCDQLNKSNCVAPGSEQTETNETSQLKQQNEQLVLNAQQLESSVQKLNLDIQQLQLQYEQAAADKSAIQQKYQEIQQNRSQSLNDTTNDDIQIDDGNNLSSQIEDLQNQLTQQTANVNNLVEQKHTILEKFQESVLKLKALEVVSDKNESTLFESVQKLEQDIEQIVAYDTDIIQDISRLRDFVVSDEVKQMIDIKDSEIKQLKDKIERTPAKETEDNVTSTQNTDRVDVNDLQRQLEQLNKQVKLASQNEQRHLEEIQALKSSIAQKEIDNQVVTAQEVHANECEQNATDQLTSITNNVAANENVEQIFQLKQENSAMQQKLAQLETNNSDLVSKLKTLQEQCDQLNKSNCVAPGSEQTETNETSQLKQQNEQLVLNAQQLESSVQKLNLDIQQLQLQYEQAAADKSAIQQKYQEIQQNRSQSLNDTTNDDIQIDDGNNLQSQIEDLQNQLTQQTANVNNLVEQKHTILEKFQESVLKLKALEVVSDKNESTLFESVQKLEQDIEQIVAYDTDIIQDISRLRDFVVSDEVKQMIDIKDSEIKQLKDKIERTPAKETEDNVTSTQNTDRVEVNDLQRQLEQLNEQVKLASQNEQRHLEEIQALKSSIVAYEQINISQQKELKEKNGSE</sequence>
<feature type="coiled-coil region" evidence="1">
    <location>
        <begin position="840"/>
        <end position="996"/>
    </location>
</feature>
<proteinExistence type="predicted"/>
<accession>A0AA86Q712</accession>
<evidence type="ECO:0000256" key="1">
    <source>
        <dbReference type="SAM" id="Coils"/>
    </source>
</evidence>
<feature type="coiled-coil region" evidence="1">
    <location>
        <begin position="1401"/>
        <end position="1472"/>
    </location>
</feature>
<comment type="caution">
    <text evidence="2">The sequence shown here is derived from an EMBL/GenBank/DDBJ whole genome shotgun (WGS) entry which is preliminary data.</text>
</comment>
<dbReference type="Proteomes" id="UP001642409">
    <property type="component" value="Unassembled WGS sequence"/>
</dbReference>
<keyword evidence="1" id="KW-0175">Coiled coil</keyword>
<feature type="coiled-coil region" evidence="1">
    <location>
        <begin position="1182"/>
        <end position="1338"/>
    </location>
</feature>